<dbReference type="EMBL" id="MZMZ02003086">
    <property type="protein sequence ID" value="RQM22805.1"/>
    <property type="molecule type" value="Genomic_DNA"/>
</dbReference>
<name>A0A3R7WHY2_APHAT</name>
<dbReference type="Proteomes" id="UP000284702">
    <property type="component" value="Unassembled WGS sequence"/>
</dbReference>
<keyword evidence="2" id="KW-1185">Reference proteome</keyword>
<dbReference type="VEuPathDB" id="FungiDB:H257_08340"/>
<evidence type="ECO:0000313" key="1">
    <source>
        <dbReference type="EMBL" id="RQM22805.1"/>
    </source>
</evidence>
<evidence type="ECO:0000313" key="2">
    <source>
        <dbReference type="Proteomes" id="UP000284702"/>
    </source>
</evidence>
<gene>
    <name evidence="1" type="ORF">B5M09_003400</name>
</gene>
<protein>
    <submittedName>
        <fullName evidence="1">Uncharacterized protein</fullName>
    </submittedName>
</protein>
<accession>A0A3R7WHY2</accession>
<sequence length="130" mass="14285">MCSGSWPKQRLLLVATATSMTRSRRRACCCSCLPCSCLICLEMFVRFMEHATTRKTKYADMLHKTTQELMIVGLIYLLVKLNDSDSAPGGQADAVGCAADSDSDQRLANEPPCLVTKMQMTSTTHEPFAA</sequence>
<proteinExistence type="predicted"/>
<reference evidence="1" key="1">
    <citation type="submission" date="2018-07" db="EMBL/GenBank/DDBJ databases">
        <title>Annotation of Aphanomyces astaci genome assembly.</title>
        <authorList>
            <person name="Studholme D.J."/>
        </authorList>
    </citation>
    <scope>NUCLEOTIDE SEQUENCE [LARGE SCALE GENOMIC DNA]</scope>
    <source>
        <strain evidence="1">Pc</strain>
    </source>
</reference>
<dbReference type="AlphaFoldDB" id="A0A3R7WHY2"/>
<comment type="caution">
    <text evidence="1">The sequence shown here is derived from an EMBL/GenBank/DDBJ whole genome shotgun (WGS) entry which is preliminary data.</text>
</comment>
<organism evidence="1 2">
    <name type="scientific">Aphanomyces astaci</name>
    <name type="common">Crayfish plague agent</name>
    <dbReference type="NCBI Taxonomy" id="112090"/>
    <lineage>
        <taxon>Eukaryota</taxon>
        <taxon>Sar</taxon>
        <taxon>Stramenopiles</taxon>
        <taxon>Oomycota</taxon>
        <taxon>Saprolegniomycetes</taxon>
        <taxon>Saprolegniales</taxon>
        <taxon>Verrucalvaceae</taxon>
        <taxon>Aphanomyces</taxon>
    </lineage>
</organism>